<evidence type="ECO:0000313" key="2">
    <source>
        <dbReference type="EMBL" id="MZJ86845.1"/>
    </source>
</evidence>
<feature type="transmembrane region" description="Helical" evidence="1">
    <location>
        <begin position="177"/>
        <end position="202"/>
    </location>
</feature>
<feature type="transmembrane region" description="Helical" evidence="1">
    <location>
        <begin position="261"/>
        <end position="279"/>
    </location>
</feature>
<keyword evidence="1" id="KW-0812">Transmembrane</keyword>
<feature type="transmembrane region" description="Helical" evidence="1">
    <location>
        <begin position="291"/>
        <end position="309"/>
    </location>
</feature>
<evidence type="ECO:0008006" key="4">
    <source>
        <dbReference type="Google" id="ProtNLM"/>
    </source>
</evidence>
<name>A0A6L8RPI5_9ACTN</name>
<dbReference type="PROSITE" id="PS51257">
    <property type="entry name" value="PROKAR_LIPOPROTEIN"/>
    <property type="match status" value="1"/>
</dbReference>
<dbReference type="RefSeq" id="WP_161192253.1">
    <property type="nucleotide sequence ID" value="NZ_WWTB01000039.1"/>
</dbReference>
<dbReference type="EMBL" id="WWTB01000039">
    <property type="protein sequence ID" value="MZJ86845.1"/>
    <property type="molecule type" value="Genomic_DNA"/>
</dbReference>
<comment type="caution">
    <text evidence="2">The sequence shown here is derived from an EMBL/GenBank/DDBJ whole genome shotgun (WGS) entry which is preliminary data.</text>
</comment>
<gene>
    <name evidence="2" type="ORF">GT635_10410</name>
</gene>
<reference evidence="2 3" key="1">
    <citation type="journal article" date="2019" name="Nat. Med.">
        <title>A library of human gut bacterial isolates paired with longitudinal multiomics data enables mechanistic microbiome research.</title>
        <authorList>
            <person name="Poyet M."/>
            <person name="Groussin M."/>
            <person name="Gibbons S.M."/>
            <person name="Avila-Pacheco J."/>
            <person name="Jiang X."/>
            <person name="Kearney S.M."/>
            <person name="Perrotta A.R."/>
            <person name="Berdy B."/>
            <person name="Zhao S."/>
            <person name="Lieberman T.D."/>
            <person name="Swanson P.K."/>
            <person name="Smith M."/>
            <person name="Roesemann S."/>
            <person name="Alexander J.E."/>
            <person name="Rich S.A."/>
            <person name="Livny J."/>
            <person name="Vlamakis H."/>
            <person name="Clish C."/>
            <person name="Bullock K."/>
            <person name="Deik A."/>
            <person name="Scott J."/>
            <person name="Pierce K.A."/>
            <person name="Xavier R.J."/>
            <person name="Alm E.J."/>
        </authorList>
    </citation>
    <scope>NUCLEOTIDE SEQUENCE [LARGE SCALE GENOMIC DNA]</scope>
    <source>
        <strain evidence="2 3">BIOML-A10</strain>
    </source>
</reference>
<feature type="transmembrane region" description="Helical" evidence="1">
    <location>
        <begin position="214"/>
        <end position="241"/>
    </location>
</feature>
<keyword evidence="1" id="KW-0472">Membrane</keyword>
<accession>A0A6L8RPI5</accession>
<protein>
    <recommendedName>
        <fullName evidence="4">Glycosyltransferase RgtA/B/C/D-like domain-containing protein</fullName>
    </recommendedName>
</protein>
<evidence type="ECO:0000313" key="3">
    <source>
        <dbReference type="Proteomes" id="UP000481598"/>
    </source>
</evidence>
<sequence length="486" mass="50003">MDRTDTMRRARILRWASLSAALAACAATLAAVSLTGWSLFQPDTRYMVAIGRWIVENGELPTSDLLTLHEGLAYICQQWPLCIAAAAIFDAFGEAGIRCAAAALDIAATATLWACTLDRGRTGAVHMAASAACGAAIAVLCNSTPRGIDVMALCACYAAGRKWARGGRDSLLAAFPAAGFAMAQLHGALWTVALMVPCCLILDGRLDRHGRLKALTAAMSTAAACMLNPYGARLLMVPFATMSANSLKSVGIGELAPWTEAAPAQAAAACTLVSALVLYRLRVRCRGGGRALLEAGDLLVLGTLMLALANVRNELFLMTSMALALSDIQGEVAGPRARRPLALASLCTAALLAAIGCLAATVPAKTAIEESAAGALSSLAAAGAKPGDAVICDIGVGSELELAGYRPLLDTRAELFCPELNGGTDAFGQARSVLTGDAAAIGETGADFAVFPSGAYPALEKALTGLGYADIYDDGCFAAYADRPVP</sequence>
<evidence type="ECO:0000256" key="1">
    <source>
        <dbReference type="SAM" id="Phobius"/>
    </source>
</evidence>
<keyword evidence="1" id="KW-1133">Transmembrane helix</keyword>
<organism evidence="2 3">
    <name type="scientific">Collinsella aerofaciens</name>
    <dbReference type="NCBI Taxonomy" id="74426"/>
    <lineage>
        <taxon>Bacteria</taxon>
        <taxon>Bacillati</taxon>
        <taxon>Actinomycetota</taxon>
        <taxon>Coriobacteriia</taxon>
        <taxon>Coriobacteriales</taxon>
        <taxon>Coriobacteriaceae</taxon>
        <taxon>Collinsella</taxon>
    </lineage>
</organism>
<dbReference type="AlphaFoldDB" id="A0A6L8RPI5"/>
<proteinExistence type="predicted"/>
<dbReference type="Proteomes" id="UP000481598">
    <property type="component" value="Unassembled WGS sequence"/>
</dbReference>
<feature type="transmembrane region" description="Helical" evidence="1">
    <location>
        <begin position="12"/>
        <end position="37"/>
    </location>
</feature>